<proteinExistence type="predicted"/>
<dbReference type="OrthoDB" id="4898680at2759"/>
<dbReference type="CDD" id="cd12148">
    <property type="entry name" value="fungal_TF_MHR"/>
    <property type="match status" value="1"/>
</dbReference>
<keyword evidence="6" id="KW-1185">Reference proteome</keyword>
<keyword evidence="3" id="KW-0804">Transcription</keyword>
<dbReference type="InterPro" id="IPR050613">
    <property type="entry name" value="Sec_Metabolite_Reg"/>
</dbReference>
<dbReference type="AlphaFoldDB" id="A0A0U1LZE0"/>
<dbReference type="PANTHER" id="PTHR31001:SF53">
    <property type="entry name" value="ZN(II)2CYS6 TRANSCRIPTION FACTOR (EUROFUNG)"/>
    <property type="match status" value="1"/>
</dbReference>
<keyword evidence="2" id="KW-0805">Transcription regulation</keyword>
<evidence type="ECO:0000256" key="3">
    <source>
        <dbReference type="ARBA" id="ARBA00023163"/>
    </source>
</evidence>
<name>A0A0U1LZE0_TALIS</name>
<dbReference type="Proteomes" id="UP000054383">
    <property type="component" value="Unassembled WGS sequence"/>
</dbReference>
<protein>
    <submittedName>
        <fullName evidence="5">Chromatin structure-remodeling complex subunit RSC3/30</fullName>
    </submittedName>
</protein>
<evidence type="ECO:0000256" key="2">
    <source>
        <dbReference type="ARBA" id="ARBA00023015"/>
    </source>
</evidence>
<reference evidence="5 6" key="1">
    <citation type="submission" date="2015-04" db="EMBL/GenBank/DDBJ databases">
        <authorList>
            <person name="Syromyatnikov M.Y."/>
            <person name="Popov V.N."/>
        </authorList>
    </citation>
    <scope>NUCLEOTIDE SEQUENCE [LARGE SCALE GENOMIC DNA]</scope>
    <source>
        <strain evidence="5">WF-38-12</strain>
    </source>
</reference>
<keyword evidence="4" id="KW-0539">Nucleus</keyword>
<dbReference type="OMA" id="IWIDELW"/>
<evidence type="ECO:0000313" key="5">
    <source>
        <dbReference type="EMBL" id="CRG88482.1"/>
    </source>
</evidence>
<organism evidence="5 6">
    <name type="scientific">Talaromyces islandicus</name>
    <name type="common">Penicillium islandicum</name>
    <dbReference type="NCBI Taxonomy" id="28573"/>
    <lineage>
        <taxon>Eukaryota</taxon>
        <taxon>Fungi</taxon>
        <taxon>Dikarya</taxon>
        <taxon>Ascomycota</taxon>
        <taxon>Pezizomycotina</taxon>
        <taxon>Eurotiomycetes</taxon>
        <taxon>Eurotiomycetidae</taxon>
        <taxon>Eurotiales</taxon>
        <taxon>Trichocomaceae</taxon>
        <taxon>Talaromyces</taxon>
        <taxon>Talaromyces sect. Islandici</taxon>
    </lineage>
</organism>
<evidence type="ECO:0000313" key="6">
    <source>
        <dbReference type="Proteomes" id="UP000054383"/>
    </source>
</evidence>
<evidence type="ECO:0000256" key="4">
    <source>
        <dbReference type="ARBA" id="ARBA00023242"/>
    </source>
</evidence>
<accession>A0A0U1LZE0</accession>
<dbReference type="EMBL" id="CVMT01000004">
    <property type="protein sequence ID" value="CRG88482.1"/>
    <property type="molecule type" value="Genomic_DNA"/>
</dbReference>
<evidence type="ECO:0000256" key="1">
    <source>
        <dbReference type="ARBA" id="ARBA00004123"/>
    </source>
</evidence>
<gene>
    <name evidence="5" type="ORF">PISL3812_05512</name>
</gene>
<dbReference type="GO" id="GO:0005634">
    <property type="term" value="C:nucleus"/>
    <property type="evidence" value="ECO:0007669"/>
    <property type="project" value="UniProtKB-SubCell"/>
</dbReference>
<dbReference type="STRING" id="28573.A0A0U1LZE0"/>
<dbReference type="PANTHER" id="PTHR31001">
    <property type="entry name" value="UNCHARACTERIZED TRANSCRIPTIONAL REGULATORY PROTEIN"/>
    <property type="match status" value="1"/>
</dbReference>
<sequence length="539" mass="60073">MTSTPSFLGPTSFSAVYDEHGPSPPSLQLPGFKSPRVQNVVCEVDERQVQLGAEVLSLLFDNFPLYRRTAIAGEDQSSESIMNLPIIRTICDVVEEMCSSISGNLDLNLRWIALSRRLFEGTARKFVTHSAMAYNEYLVLLAGRWEAIGFIFTMFGTCAAHTTVNDPLFCDLNLSAVDHKNLGILAIAGGDLCLQFSLIFDMGYHQLDNGEHLPFFLAEGRKRLLVSAYACDKALATFLGFPPLISYRFCRIQLPLDLEANEVIAEPAMREASISKLDPNGWNTTGLIKGTSWSRVAVKLGHVRELVLELSLGSLDQDVQQSVDKISSLVRQIRSGLPSYMTWDESTESVLRLTSTTPIYIHLDLLYSNFLLQRTLVKRFLAGPETLASLAHQILKAVIAQIAIQQRCGNPFSELGWTIPYFGLPSAGILVIELLRQTQKTRLQPTEGFPRSEVIQNLSILASHIQYIHLPQNGNYEICQQGRKVIMYILDHLLSKPTGAPVSASPVPSNIIPTDWLNDEWLNDGTEFISWIDGLDWDE</sequence>
<comment type="subcellular location">
    <subcellularLocation>
        <location evidence="1">Nucleus</location>
    </subcellularLocation>
</comment>